<dbReference type="Proteomes" id="UP000231564">
    <property type="component" value="Chromosome MARIT"/>
</dbReference>
<evidence type="ECO:0000313" key="3">
    <source>
        <dbReference type="Proteomes" id="UP000231564"/>
    </source>
</evidence>
<dbReference type="AlphaFoldDB" id="A0A2H1E8Q9"/>
<dbReference type="PROSITE" id="PS51352">
    <property type="entry name" value="THIOREDOXIN_2"/>
    <property type="match status" value="1"/>
</dbReference>
<dbReference type="RefSeq" id="WP_100211084.1">
    <property type="nucleotide sequence ID" value="NZ_CP138495.1"/>
</dbReference>
<evidence type="ECO:0000259" key="1">
    <source>
        <dbReference type="PROSITE" id="PS51352"/>
    </source>
</evidence>
<name>A0A2H1E8Q9_9FLAO</name>
<dbReference type="CDD" id="cd02966">
    <property type="entry name" value="TlpA_like_family"/>
    <property type="match status" value="1"/>
</dbReference>
<reference evidence="2 3" key="1">
    <citation type="submission" date="2016-11" db="EMBL/GenBank/DDBJ databases">
        <authorList>
            <person name="Jaros S."/>
            <person name="Januszkiewicz K."/>
            <person name="Wedrychowicz H."/>
        </authorList>
    </citation>
    <scope>NUCLEOTIDE SEQUENCE [LARGE SCALE GENOMIC DNA]</scope>
    <source>
        <strain evidence="2">NCIMB 2154T</strain>
    </source>
</reference>
<sequence>MKINSKKIINALFLVFIILMIYPPTKVYFIRLVSFAPSEIENKAQKEIGNYQWSLKGLNAPDINFEKVKGKVVFINFWATWCPPCIAEMPSIQKLYDTYKEKITFLFISNEKWEVINKFYKEKGYDLPTYHSVNQIPSKLEATSIPTTYIINQSGKIVVAKQGAANWNSKSVKRMLDKLLAGK</sequence>
<evidence type="ECO:0000313" key="2">
    <source>
        <dbReference type="EMBL" id="SFZ81897.1"/>
    </source>
</evidence>
<dbReference type="Pfam" id="PF08534">
    <property type="entry name" value="Redoxin"/>
    <property type="match status" value="1"/>
</dbReference>
<gene>
    <name evidence="2" type="ORF">MARIT_1335</name>
</gene>
<dbReference type="PANTHER" id="PTHR42852:SF17">
    <property type="entry name" value="THIOREDOXIN-LIKE PROTEIN HI_1115"/>
    <property type="match status" value="1"/>
</dbReference>
<dbReference type="GeneID" id="47722874"/>
<dbReference type="EMBL" id="LT634361">
    <property type="protein sequence ID" value="SFZ81897.1"/>
    <property type="molecule type" value="Genomic_DNA"/>
</dbReference>
<dbReference type="STRING" id="1349785.GCA_000509405_00475"/>
<dbReference type="GO" id="GO:0016491">
    <property type="term" value="F:oxidoreductase activity"/>
    <property type="evidence" value="ECO:0007669"/>
    <property type="project" value="InterPro"/>
</dbReference>
<dbReference type="InterPro" id="IPR036249">
    <property type="entry name" value="Thioredoxin-like_sf"/>
</dbReference>
<accession>A0A2H1E8Q9</accession>
<keyword evidence="3" id="KW-1185">Reference proteome</keyword>
<dbReference type="InterPro" id="IPR050553">
    <property type="entry name" value="Thioredoxin_ResA/DsbE_sf"/>
</dbReference>
<dbReference type="KEGG" id="tmar:MARIT_1335"/>
<dbReference type="PANTHER" id="PTHR42852">
    <property type="entry name" value="THIOL:DISULFIDE INTERCHANGE PROTEIN DSBE"/>
    <property type="match status" value="1"/>
</dbReference>
<dbReference type="InterPro" id="IPR013740">
    <property type="entry name" value="Redoxin"/>
</dbReference>
<feature type="domain" description="Thioredoxin" evidence="1">
    <location>
        <begin position="30"/>
        <end position="181"/>
    </location>
</feature>
<dbReference type="Gene3D" id="3.40.30.10">
    <property type="entry name" value="Glutaredoxin"/>
    <property type="match status" value="1"/>
</dbReference>
<protein>
    <submittedName>
        <fullName evidence="2">Redoxin domain protein</fullName>
    </submittedName>
</protein>
<proteinExistence type="predicted"/>
<dbReference type="SUPFAM" id="SSF52833">
    <property type="entry name" value="Thioredoxin-like"/>
    <property type="match status" value="1"/>
</dbReference>
<dbReference type="OrthoDB" id="9815205at2"/>
<organism evidence="2 3">
    <name type="scientific">Tenacibaculum maritimum NCIMB 2154</name>
    <dbReference type="NCBI Taxonomy" id="1349785"/>
    <lineage>
        <taxon>Bacteria</taxon>
        <taxon>Pseudomonadati</taxon>
        <taxon>Bacteroidota</taxon>
        <taxon>Flavobacteriia</taxon>
        <taxon>Flavobacteriales</taxon>
        <taxon>Flavobacteriaceae</taxon>
        <taxon>Tenacibaculum</taxon>
    </lineage>
</organism>
<dbReference type="InterPro" id="IPR013766">
    <property type="entry name" value="Thioredoxin_domain"/>
</dbReference>